<feature type="region of interest" description="Disordered" evidence="1">
    <location>
        <begin position="178"/>
        <end position="201"/>
    </location>
</feature>
<feature type="compositionally biased region" description="Polar residues" evidence="1">
    <location>
        <begin position="134"/>
        <end position="143"/>
    </location>
</feature>
<organism evidence="2 3">
    <name type="scientific">Cochliobolus heterostrophus (strain C5 / ATCC 48332 / race O)</name>
    <name type="common">Southern corn leaf blight fungus</name>
    <name type="synonym">Bipolaris maydis</name>
    <dbReference type="NCBI Taxonomy" id="701091"/>
    <lineage>
        <taxon>Eukaryota</taxon>
        <taxon>Fungi</taxon>
        <taxon>Dikarya</taxon>
        <taxon>Ascomycota</taxon>
        <taxon>Pezizomycotina</taxon>
        <taxon>Dothideomycetes</taxon>
        <taxon>Pleosporomycetidae</taxon>
        <taxon>Pleosporales</taxon>
        <taxon>Pleosporineae</taxon>
        <taxon>Pleosporaceae</taxon>
        <taxon>Bipolaris</taxon>
    </lineage>
</organism>
<feature type="compositionally biased region" description="Low complexity" evidence="1">
    <location>
        <begin position="500"/>
        <end position="535"/>
    </location>
</feature>
<sequence length="640" mass="69161">MVLVTRFWLPKHPKHDASQEDKLTTDKKPVQQTQVTPISISLKRLFLPKQDSAKGPWVPNISAVVKAADEGLISSALFTSLQEEDGQIPLTALYQAFEKEIRARYPLERYPYATDVAKGHALTRKPSGALGRSKSVSGTSRSEASLKMQRKSMDLSMTELGRARSLVVKKWSSPLVSMRNGLPSDGSRQTGKKTWAKDGQKAKVEKGRTVITITPAELTALAIMLGSEPKHNVDKTVLVSETGAYNISIVPMKAGGSKYHITLQQTKRNKCQWHAQDSGVSPLFAKHLAAGSLPFTQDAQNTHSILITPSTLEAIQAGSPLTSHANPTPTKQTTLLSSLPSSLPPKFYLLTPSNSLQPPTTLLNAIAALPFSRGLAPLASTPLIKTISFIATGGIAPGKLLPRLEALVAKLHHHSPHLSLFGALYEQRNAKSLHRERERLRRLGVDPTTPDSRADKAARMSRYVALLERLMALVPDAKPSEVLKKVEEGVRSEIADAYARATGSMSRSGSTTSASATATTAPAAQPAAQLAVPAAKSENPDRRLRRLSNRLSFVSRASTGSSASFGSDDGVGGDLGKQLERVLKAELPLDVRTVAFVARMVIVAWTLSVDSVAFEAENGESEDGEYKIPDFTGWDRITMS</sequence>
<evidence type="ECO:0000313" key="3">
    <source>
        <dbReference type="Proteomes" id="UP000016936"/>
    </source>
</evidence>
<dbReference type="AlphaFoldDB" id="M2SQI5"/>
<reference evidence="2 3" key="1">
    <citation type="journal article" date="2012" name="PLoS Pathog.">
        <title>Diverse lifestyles and strategies of plant pathogenesis encoded in the genomes of eighteen Dothideomycetes fungi.</title>
        <authorList>
            <person name="Ohm R.A."/>
            <person name="Feau N."/>
            <person name="Henrissat B."/>
            <person name="Schoch C.L."/>
            <person name="Horwitz B.A."/>
            <person name="Barry K.W."/>
            <person name="Condon B.J."/>
            <person name="Copeland A.C."/>
            <person name="Dhillon B."/>
            <person name="Glaser F."/>
            <person name="Hesse C.N."/>
            <person name="Kosti I."/>
            <person name="LaButti K."/>
            <person name="Lindquist E.A."/>
            <person name="Lucas S."/>
            <person name="Salamov A.A."/>
            <person name="Bradshaw R.E."/>
            <person name="Ciuffetti L."/>
            <person name="Hamelin R.C."/>
            <person name="Kema G.H.J."/>
            <person name="Lawrence C."/>
            <person name="Scott J.A."/>
            <person name="Spatafora J.W."/>
            <person name="Turgeon B.G."/>
            <person name="de Wit P.J.G.M."/>
            <person name="Zhong S."/>
            <person name="Goodwin S.B."/>
            <person name="Grigoriev I.V."/>
        </authorList>
    </citation>
    <scope>NUCLEOTIDE SEQUENCE [LARGE SCALE GENOMIC DNA]</scope>
    <source>
        <strain evidence="3">C5 / ATCC 48332 / race O</strain>
    </source>
</reference>
<dbReference type="OMA" id="MALVPDM"/>
<feature type="region of interest" description="Disordered" evidence="1">
    <location>
        <begin position="500"/>
        <end position="541"/>
    </location>
</feature>
<name>M2SQI5_COCH5</name>
<dbReference type="HOGENOM" id="CLU_417453_0_0_1"/>
<gene>
    <name evidence="2" type="ORF">COCHEDRAFT_1184748</name>
</gene>
<protein>
    <submittedName>
        <fullName evidence="2">Uncharacterized protein</fullName>
    </submittedName>
</protein>
<dbReference type="eggNOG" id="ENOG502S6CD">
    <property type="taxonomic scope" value="Eukaryota"/>
</dbReference>
<reference evidence="3" key="2">
    <citation type="journal article" date="2013" name="PLoS Genet.">
        <title>Comparative genome structure, secondary metabolite, and effector coding capacity across Cochliobolus pathogens.</title>
        <authorList>
            <person name="Condon B.J."/>
            <person name="Leng Y."/>
            <person name="Wu D."/>
            <person name="Bushley K.E."/>
            <person name="Ohm R.A."/>
            <person name="Otillar R."/>
            <person name="Martin J."/>
            <person name="Schackwitz W."/>
            <person name="Grimwood J."/>
            <person name="MohdZainudin N."/>
            <person name="Xue C."/>
            <person name="Wang R."/>
            <person name="Manning V.A."/>
            <person name="Dhillon B."/>
            <person name="Tu Z.J."/>
            <person name="Steffenson B.J."/>
            <person name="Salamov A."/>
            <person name="Sun H."/>
            <person name="Lowry S."/>
            <person name="LaButti K."/>
            <person name="Han J."/>
            <person name="Copeland A."/>
            <person name="Lindquist E."/>
            <person name="Barry K."/>
            <person name="Schmutz J."/>
            <person name="Baker S.E."/>
            <person name="Ciuffetti L.M."/>
            <person name="Grigoriev I.V."/>
            <person name="Zhong S."/>
            <person name="Turgeon B.G."/>
        </authorList>
    </citation>
    <scope>NUCLEOTIDE SEQUENCE [LARGE SCALE GENOMIC DNA]</scope>
    <source>
        <strain evidence="3">C5 / ATCC 48332 / race O</strain>
    </source>
</reference>
<accession>M2SQI5</accession>
<dbReference type="Proteomes" id="UP000016936">
    <property type="component" value="Unassembled WGS sequence"/>
</dbReference>
<dbReference type="EMBL" id="KB445582">
    <property type="protein sequence ID" value="EMD87575.1"/>
    <property type="molecule type" value="Genomic_DNA"/>
</dbReference>
<proteinExistence type="predicted"/>
<feature type="region of interest" description="Disordered" evidence="1">
    <location>
        <begin position="123"/>
        <end position="148"/>
    </location>
</feature>
<evidence type="ECO:0000313" key="2">
    <source>
        <dbReference type="EMBL" id="EMD87575.1"/>
    </source>
</evidence>
<dbReference type="OrthoDB" id="5245206at2759"/>
<evidence type="ECO:0000256" key="1">
    <source>
        <dbReference type="SAM" id="MobiDB-lite"/>
    </source>
</evidence>
<keyword evidence="3" id="KW-1185">Reference proteome</keyword>